<keyword evidence="3" id="KW-0964">Secreted</keyword>
<evidence type="ECO:0000256" key="3">
    <source>
        <dbReference type="ARBA" id="ARBA00022525"/>
    </source>
</evidence>
<keyword evidence="4 6" id="KW-0732">Signal</keyword>
<dbReference type="GO" id="GO:0005125">
    <property type="term" value="F:cytokine activity"/>
    <property type="evidence" value="ECO:0007669"/>
    <property type="project" value="InterPro"/>
</dbReference>
<evidence type="ECO:0000256" key="5">
    <source>
        <dbReference type="SAM" id="MobiDB-lite"/>
    </source>
</evidence>
<feature type="compositionally biased region" description="Basic residues" evidence="5">
    <location>
        <begin position="197"/>
        <end position="206"/>
    </location>
</feature>
<evidence type="ECO:0000256" key="6">
    <source>
        <dbReference type="SAM" id="SignalP"/>
    </source>
</evidence>
<feature type="signal peptide" evidence="6">
    <location>
        <begin position="1"/>
        <end position="18"/>
    </location>
</feature>
<organism evidence="7 8">
    <name type="scientific">Amblyomma americanum</name>
    <name type="common">Lone star tick</name>
    <dbReference type="NCBI Taxonomy" id="6943"/>
    <lineage>
        <taxon>Eukaryota</taxon>
        <taxon>Metazoa</taxon>
        <taxon>Ecdysozoa</taxon>
        <taxon>Arthropoda</taxon>
        <taxon>Chelicerata</taxon>
        <taxon>Arachnida</taxon>
        <taxon>Acari</taxon>
        <taxon>Parasitiformes</taxon>
        <taxon>Ixodida</taxon>
        <taxon>Ixodoidea</taxon>
        <taxon>Ixodidae</taxon>
        <taxon>Amblyomminae</taxon>
        <taxon>Amblyomma</taxon>
    </lineage>
</organism>
<dbReference type="InterPro" id="IPR010345">
    <property type="entry name" value="IL-17_fam"/>
</dbReference>
<dbReference type="Gene3D" id="2.10.90.10">
    <property type="entry name" value="Cystine-knot cytokines"/>
    <property type="match status" value="1"/>
</dbReference>
<feature type="compositionally biased region" description="Basic residues" evidence="5">
    <location>
        <begin position="220"/>
        <end position="238"/>
    </location>
</feature>
<gene>
    <name evidence="7" type="ORF">V5799_020964</name>
</gene>
<sequence>MLALCILLPLVLTGGRCAAVDGVDKGPDNATVPDPSPGPGSTAGDVGGSRTASARFSVALPASPEYNVSGSEPGWATDLVGEPVAEIILVRHGASDFATETDVTESINEEANVNRNPNWLLAYLKKKARAAAMLQDGKSNGTAAAAAARADDVRSQATAVSLSAQAVDGTSEAPGQDVAPAAAVPARTEATQDCAGKARRRSQRRRSGAERQVLPLPRMPTRKAASRKSGRSALRKVKVVLSRGMRTVRTSRGNRTSPTSTPPSPLLPPPLVSRTPWADEDTLTLRERGCLPLETSPAVPDRSTCPFRFITSFDRRRLPRLLTSVRCMCPGSPCNARRGYRCLEISKPVSLMRRVGRMYVDQLEEMPVACVCAYVGPRVRGRSP</sequence>
<feature type="chain" id="PRO_5043011372" evidence="6">
    <location>
        <begin position="19"/>
        <end position="384"/>
    </location>
</feature>
<comment type="similarity">
    <text evidence="2">Belongs to the IL-17 family.</text>
</comment>
<evidence type="ECO:0000256" key="4">
    <source>
        <dbReference type="ARBA" id="ARBA00022729"/>
    </source>
</evidence>
<comment type="subcellular location">
    <subcellularLocation>
        <location evidence="1">Secreted</location>
    </subcellularLocation>
</comment>
<name>A0AAQ4EST2_AMBAM</name>
<dbReference type="EMBL" id="JARKHS020011560">
    <property type="protein sequence ID" value="KAK8777695.1"/>
    <property type="molecule type" value="Genomic_DNA"/>
</dbReference>
<feature type="region of interest" description="Disordered" evidence="5">
    <location>
        <begin position="28"/>
        <end position="49"/>
    </location>
</feature>
<protein>
    <submittedName>
        <fullName evidence="7">Uncharacterized protein</fullName>
    </submittedName>
</protein>
<dbReference type="SUPFAM" id="SSF57501">
    <property type="entry name" value="Cystine-knot cytokines"/>
    <property type="match status" value="1"/>
</dbReference>
<evidence type="ECO:0000256" key="1">
    <source>
        <dbReference type="ARBA" id="ARBA00004613"/>
    </source>
</evidence>
<dbReference type="InterPro" id="IPR029034">
    <property type="entry name" value="Cystine-knot_cytokine"/>
</dbReference>
<dbReference type="Proteomes" id="UP001321473">
    <property type="component" value="Unassembled WGS sequence"/>
</dbReference>
<accession>A0AAQ4EST2</accession>
<comment type="caution">
    <text evidence="7">The sequence shown here is derived from an EMBL/GenBank/DDBJ whole genome shotgun (WGS) entry which is preliminary data.</text>
</comment>
<dbReference type="GO" id="GO:0005576">
    <property type="term" value="C:extracellular region"/>
    <property type="evidence" value="ECO:0007669"/>
    <property type="project" value="UniProtKB-SubCell"/>
</dbReference>
<keyword evidence="8" id="KW-1185">Reference proteome</keyword>
<dbReference type="Pfam" id="PF06083">
    <property type="entry name" value="IL17"/>
    <property type="match status" value="1"/>
</dbReference>
<evidence type="ECO:0000313" key="7">
    <source>
        <dbReference type="EMBL" id="KAK8777695.1"/>
    </source>
</evidence>
<feature type="region of interest" description="Disordered" evidence="5">
    <location>
        <begin position="165"/>
        <end position="276"/>
    </location>
</feature>
<feature type="compositionally biased region" description="Pro residues" evidence="5">
    <location>
        <begin position="260"/>
        <end position="271"/>
    </location>
</feature>
<dbReference type="AlphaFoldDB" id="A0AAQ4EST2"/>
<evidence type="ECO:0000313" key="8">
    <source>
        <dbReference type="Proteomes" id="UP001321473"/>
    </source>
</evidence>
<proteinExistence type="inferred from homology"/>
<evidence type="ECO:0000256" key="2">
    <source>
        <dbReference type="ARBA" id="ARBA00007236"/>
    </source>
</evidence>
<reference evidence="7 8" key="1">
    <citation type="journal article" date="2023" name="Arcadia Sci">
        <title>De novo assembly of a long-read Amblyomma americanum tick genome.</title>
        <authorList>
            <person name="Chou S."/>
            <person name="Poskanzer K.E."/>
            <person name="Rollins M."/>
            <person name="Thuy-Boun P.S."/>
        </authorList>
    </citation>
    <scope>NUCLEOTIDE SEQUENCE [LARGE SCALE GENOMIC DNA]</scope>
    <source>
        <strain evidence="7">F_SG_1</strain>
        <tissue evidence="7">Salivary glands</tissue>
    </source>
</reference>